<feature type="binding site" evidence="3">
    <location>
        <position position="100"/>
    </location>
    <ligand>
        <name>Mn(2+)</name>
        <dbReference type="ChEBI" id="CHEBI:29035"/>
        <label>2</label>
    </ligand>
</feature>
<dbReference type="InterPro" id="IPR002933">
    <property type="entry name" value="Peptidase_M20"/>
</dbReference>
<dbReference type="NCBIfam" id="TIGR01891">
    <property type="entry name" value="amidohydrolases"/>
    <property type="match status" value="1"/>
</dbReference>
<evidence type="ECO:0000256" key="2">
    <source>
        <dbReference type="ARBA" id="ARBA00022801"/>
    </source>
</evidence>
<dbReference type="Pfam" id="PF01546">
    <property type="entry name" value="Peptidase_M20"/>
    <property type="match status" value="1"/>
</dbReference>
<gene>
    <name evidence="5" type="ORF">C7B46_01770</name>
</gene>
<reference evidence="5 6" key="1">
    <citation type="journal article" date="2014" name="BMC Genomics">
        <title>Comparison of environmental and isolate Sulfobacillus genomes reveals diverse carbon, sulfur, nitrogen, and hydrogen metabolisms.</title>
        <authorList>
            <person name="Justice N.B."/>
            <person name="Norman A."/>
            <person name="Brown C.T."/>
            <person name="Singh A."/>
            <person name="Thomas B.C."/>
            <person name="Banfield J.F."/>
        </authorList>
    </citation>
    <scope>NUCLEOTIDE SEQUENCE [LARGE SCALE GENOMIC DNA]</scope>
    <source>
        <strain evidence="5">AMDSBA4</strain>
    </source>
</reference>
<dbReference type="GO" id="GO:0016787">
    <property type="term" value="F:hydrolase activity"/>
    <property type="evidence" value="ECO:0007669"/>
    <property type="project" value="UniProtKB-KW"/>
</dbReference>
<evidence type="ECO:0000256" key="3">
    <source>
        <dbReference type="PIRSR" id="PIRSR005962-1"/>
    </source>
</evidence>
<evidence type="ECO:0000313" key="6">
    <source>
        <dbReference type="Proteomes" id="UP000242972"/>
    </source>
</evidence>
<keyword evidence="2 5" id="KW-0378">Hydrolase</keyword>
<dbReference type="InterPro" id="IPR011650">
    <property type="entry name" value="Peptidase_M20_dimer"/>
</dbReference>
<feature type="binding site" evidence="3">
    <location>
        <position position="360"/>
    </location>
    <ligand>
        <name>Mn(2+)</name>
        <dbReference type="ChEBI" id="CHEBI:29035"/>
        <label>2</label>
    </ligand>
</feature>
<dbReference type="CDD" id="cd03886">
    <property type="entry name" value="M20_Acy1"/>
    <property type="match status" value="1"/>
</dbReference>
<dbReference type="FunFam" id="3.30.70.360:FF:000014">
    <property type="entry name" value="N-acyl-L-amino acid amidohydrolase"/>
    <property type="match status" value="1"/>
</dbReference>
<feature type="binding site" evidence="3">
    <location>
        <position position="102"/>
    </location>
    <ligand>
        <name>Mn(2+)</name>
        <dbReference type="ChEBI" id="CHEBI:29035"/>
        <label>2</label>
    </ligand>
</feature>
<organism evidence="5 6">
    <name type="scientific">Sulfobacillus benefaciens</name>
    <dbReference type="NCBI Taxonomy" id="453960"/>
    <lineage>
        <taxon>Bacteria</taxon>
        <taxon>Bacillati</taxon>
        <taxon>Bacillota</taxon>
        <taxon>Clostridia</taxon>
        <taxon>Eubacteriales</taxon>
        <taxon>Clostridiales Family XVII. Incertae Sedis</taxon>
        <taxon>Sulfobacillus</taxon>
    </lineage>
</organism>
<dbReference type="AlphaFoldDB" id="A0A2T2XKZ3"/>
<feature type="binding site" evidence="3">
    <location>
        <position position="162"/>
    </location>
    <ligand>
        <name>Mn(2+)</name>
        <dbReference type="ChEBI" id="CHEBI:29035"/>
        <label>2</label>
    </ligand>
</feature>
<dbReference type="Pfam" id="PF07687">
    <property type="entry name" value="M20_dimer"/>
    <property type="match status" value="1"/>
</dbReference>
<name>A0A2T2XKZ3_9FIRM</name>
<accession>A0A2T2XKZ3</accession>
<keyword evidence="3" id="KW-0479">Metal-binding</keyword>
<proteinExistence type="inferred from homology"/>
<dbReference type="SUPFAM" id="SSF55031">
    <property type="entry name" value="Bacterial exopeptidase dimerisation domain"/>
    <property type="match status" value="1"/>
</dbReference>
<dbReference type="PANTHER" id="PTHR11014:SF63">
    <property type="entry name" value="METALLOPEPTIDASE, PUTATIVE (AFU_ORTHOLOGUE AFUA_6G09600)-RELATED"/>
    <property type="match status" value="1"/>
</dbReference>
<dbReference type="InterPro" id="IPR017439">
    <property type="entry name" value="Amidohydrolase"/>
</dbReference>
<dbReference type="PIRSF" id="PIRSF005962">
    <property type="entry name" value="Pept_M20D_amidohydro"/>
    <property type="match status" value="1"/>
</dbReference>
<evidence type="ECO:0000313" key="5">
    <source>
        <dbReference type="EMBL" id="PSR35162.1"/>
    </source>
</evidence>
<protein>
    <submittedName>
        <fullName evidence="5">Amidohydrolase</fullName>
    </submittedName>
</protein>
<feature type="binding site" evidence="3">
    <location>
        <position position="136"/>
    </location>
    <ligand>
        <name>Mn(2+)</name>
        <dbReference type="ChEBI" id="CHEBI:29035"/>
        <label>2</label>
    </ligand>
</feature>
<comment type="caution">
    <text evidence="5">The sequence shown here is derived from an EMBL/GenBank/DDBJ whole genome shotgun (WGS) entry which is preliminary data.</text>
</comment>
<comment type="similarity">
    <text evidence="1">Belongs to the peptidase M20 family.</text>
</comment>
<dbReference type="Proteomes" id="UP000242972">
    <property type="component" value="Unassembled WGS sequence"/>
</dbReference>
<comment type="cofactor">
    <cofactor evidence="3">
        <name>Mn(2+)</name>
        <dbReference type="ChEBI" id="CHEBI:29035"/>
    </cofactor>
    <text evidence="3">The Mn(2+) ion enhances activity.</text>
</comment>
<evidence type="ECO:0000256" key="1">
    <source>
        <dbReference type="ARBA" id="ARBA00006153"/>
    </source>
</evidence>
<sequence length="385" mass="41268">MIINDREWKEIEPWMIEMRRNIHRFPELGLDTVRTRGLVEEALDHWGIPHSRPIANGVKAWLGPSQGNALLLRGDMDALPITETTGLPFASEVAGCMHACGHDCHTAMLLGAARYLKIHEHELTRPIVFMFQPGEEGPGGALPMIEAGILESPRVTHAAMIHITDDLPTGVIGLKEGPAMGGCDDFTLTVLGKGGHGSAPHTGVDAIMVSVAIIQALQVLVSREQDPLDSCVISIGTIHGGYRENVIADRVEMTGTIRTLQPSTRTAVLTRVREVVQHVAAMYRATAELVVDTGYPPAVANVPWTRKVKGILAEQLGTGHVVDIAVPTLGVEDFAYVAERVPAAILNLGIVGDHFTTGLHSAGLMVDERSLKYGAAAFAALALNG</sequence>
<feature type="domain" description="Peptidase M20 dimerisation" evidence="4">
    <location>
        <begin position="185"/>
        <end position="280"/>
    </location>
</feature>
<dbReference type="Gene3D" id="3.40.630.10">
    <property type="entry name" value="Zn peptidases"/>
    <property type="match status" value="1"/>
</dbReference>
<evidence type="ECO:0000259" key="4">
    <source>
        <dbReference type="Pfam" id="PF07687"/>
    </source>
</evidence>
<dbReference type="Gene3D" id="3.30.70.360">
    <property type="match status" value="1"/>
</dbReference>
<dbReference type="GO" id="GO:0046872">
    <property type="term" value="F:metal ion binding"/>
    <property type="evidence" value="ECO:0007669"/>
    <property type="project" value="UniProtKB-KW"/>
</dbReference>
<dbReference type="SUPFAM" id="SSF53187">
    <property type="entry name" value="Zn-dependent exopeptidases"/>
    <property type="match status" value="1"/>
</dbReference>
<dbReference type="InterPro" id="IPR036264">
    <property type="entry name" value="Bact_exopeptidase_dim_dom"/>
</dbReference>
<dbReference type="EMBL" id="PXYW01000003">
    <property type="protein sequence ID" value="PSR35162.1"/>
    <property type="molecule type" value="Genomic_DNA"/>
</dbReference>
<keyword evidence="3" id="KW-0464">Manganese</keyword>
<dbReference type="PANTHER" id="PTHR11014">
    <property type="entry name" value="PEPTIDASE M20 FAMILY MEMBER"/>
    <property type="match status" value="1"/>
</dbReference>